<evidence type="ECO:0000256" key="1">
    <source>
        <dbReference type="ARBA" id="ARBA00010702"/>
    </source>
</evidence>
<dbReference type="Gene3D" id="1.10.4080.10">
    <property type="entry name" value="ADP-ribosylation/Crystallin J1"/>
    <property type="match status" value="1"/>
</dbReference>
<proteinExistence type="inferred from homology"/>
<dbReference type="Proteomes" id="UP001454086">
    <property type="component" value="Unassembled WGS sequence"/>
</dbReference>
<evidence type="ECO:0000313" key="4">
    <source>
        <dbReference type="Proteomes" id="UP001454086"/>
    </source>
</evidence>
<evidence type="ECO:0000313" key="3">
    <source>
        <dbReference type="EMBL" id="MEQ2426044.1"/>
    </source>
</evidence>
<dbReference type="SUPFAM" id="SSF101478">
    <property type="entry name" value="ADP-ribosylglycohydrolase"/>
    <property type="match status" value="1"/>
</dbReference>
<sequence length="116" mass="12767">MTLALLDSIEESEISSYDRLRRLDGFMKLPEKDISSSGYVVHTLEAALWCLLNTDTYEQCVLKAVNLGDDTDTVGAVAGGLAGIYYGARGIPEAWLDVVARRGYNMELCERAQGKM</sequence>
<dbReference type="InterPro" id="IPR005502">
    <property type="entry name" value="Ribosyl_crysJ1"/>
</dbReference>
<dbReference type="RefSeq" id="WP_008716605.1">
    <property type="nucleotide sequence ID" value="NZ_JBBMFM010000049.1"/>
</dbReference>
<accession>A0ABV1DA79</accession>
<keyword evidence="2" id="KW-0378">Hydrolase</keyword>
<comment type="caution">
    <text evidence="3">The sequence shown here is derived from an EMBL/GenBank/DDBJ whole genome shotgun (WGS) entry which is preliminary data.</text>
</comment>
<reference evidence="3 4" key="1">
    <citation type="submission" date="2024-03" db="EMBL/GenBank/DDBJ databases">
        <title>Human intestinal bacterial collection.</title>
        <authorList>
            <person name="Pauvert C."/>
            <person name="Hitch T.C.A."/>
            <person name="Clavel T."/>
        </authorList>
    </citation>
    <scope>NUCLEOTIDE SEQUENCE [LARGE SCALE GENOMIC DNA]</scope>
    <source>
        <strain evidence="3 4">CLA-SR-H021</strain>
    </source>
</reference>
<dbReference type="PANTHER" id="PTHR16222:SF24">
    <property type="entry name" value="ADP-RIBOSYLHYDROLASE ARH3"/>
    <property type="match status" value="1"/>
</dbReference>
<dbReference type="InterPro" id="IPR036705">
    <property type="entry name" value="Ribosyl_crysJ1_sf"/>
</dbReference>
<comment type="similarity">
    <text evidence="1">Belongs to the ADP-ribosylglycohydrolase family.</text>
</comment>
<organism evidence="3 4">
    <name type="scientific">Enterocloster hominis</name>
    <name type="common">ex Hitch et al. 2024</name>
    <dbReference type="NCBI Taxonomy" id="1917870"/>
    <lineage>
        <taxon>Bacteria</taxon>
        <taxon>Bacillati</taxon>
        <taxon>Bacillota</taxon>
        <taxon>Clostridia</taxon>
        <taxon>Lachnospirales</taxon>
        <taxon>Lachnospiraceae</taxon>
        <taxon>Enterocloster</taxon>
    </lineage>
</organism>
<protein>
    <submittedName>
        <fullName evidence="3">ADP-ribosylglycohydrolase family protein</fullName>
    </submittedName>
</protein>
<name>A0ABV1DA79_9FIRM</name>
<keyword evidence="4" id="KW-1185">Reference proteome</keyword>
<dbReference type="PANTHER" id="PTHR16222">
    <property type="entry name" value="ADP-RIBOSYLGLYCOHYDROLASE"/>
    <property type="match status" value="1"/>
</dbReference>
<dbReference type="EMBL" id="JBBMFM010000049">
    <property type="protein sequence ID" value="MEQ2426044.1"/>
    <property type="molecule type" value="Genomic_DNA"/>
</dbReference>
<gene>
    <name evidence="3" type="ORF">WMQ36_13785</name>
</gene>
<evidence type="ECO:0000256" key="2">
    <source>
        <dbReference type="ARBA" id="ARBA00022801"/>
    </source>
</evidence>
<dbReference type="Pfam" id="PF03747">
    <property type="entry name" value="ADP_ribosyl_GH"/>
    <property type="match status" value="1"/>
</dbReference>
<dbReference type="InterPro" id="IPR050792">
    <property type="entry name" value="ADP-ribosylglycohydrolase"/>
</dbReference>